<keyword evidence="2" id="KW-1133">Transmembrane helix</keyword>
<protein>
    <submittedName>
        <fullName evidence="3">Uncharacterized protein</fullName>
    </submittedName>
</protein>
<feature type="region of interest" description="Disordered" evidence="1">
    <location>
        <begin position="154"/>
        <end position="176"/>
    </location>
</feature>
<keyword evidence="2" id="KW-0472">Membrane</keyword>
<feature type="compositionally biased region" description="Pro residues" evidence="1">
    <location>
        <begin position="161"/>
        <end position="170"/>
    </location>
</feature>
<feature type="transmembrane region" description="Helical" evidence="2">
    <location>
        <begin position="20"/>
        <end position="45"/>
    </location>
</feature>
<name>A0ABR4QD11_9CEST</name>
<organism evidence="3 4">
    <name type="scientific">Taenia crassiceps</name>
    <dbReference type="NCBI Taxonomy" id="6207"/>
    <lineage>
        <taxon>Eukaryota</taxon>
        <taxon>Metazoa</taxon>
        <taxon>Spiralia</taxon>
        <taxon>Lophotrochozoa</taxon>
        <taxon>Platyhelminthes</taxon>
        <taxon>Cestoda</taxon>
        <taxon>Eucestoda</taxon>
        <taxon>Cyclophyllidea</taxon>
        <taxon>Taeniidae</taxon>
        <taxon>Taenia</taxon>
    </lineage>
</organism>
<gene>
    <name evidence="3" type="ORF">TcWFU_003519</name>
</gene>
<keyword evidence="4" id="KW-1185">Reference proteome</keyword>
<evidence type="ECO:0000313" key="3">
    <source>
        <dbReference type="EMBL" id="KAL5107555.1"/>
    </source>
</evidence>
<evidence type="ECO:0000256" key="1">
    <source>
        <dbReference type="SAM" id="MobiDB-lite"/>
    </source>
</evidence>
<dbReference type="Proteomes" id="UP001651158">
    <property type="component" value="Unassembled WGS sequence"/>
</dbReference>
<proteinExistence type="predicted"/>
<sequence>MKQELTDRKLLDFGKLTPVFWSLVFAGGLFVVAVIGISCVSCYVCTRRKMRQRRPSSSTRPPDDIGVSSYLLRPPPTNPDYAPTPRIQRSSTSYHSQHWHSPAEPNLPPSDSAPPSYAEVVQVSSPYNQTNVAKSSALVTREVARPTPYGACLGVEVRPGPVEPSAPYPTLPHLVE</sequence>
<keyword evidence="2" id="KW-0812">Transmembrane</keyword>
<evidence type="ECO:0000313" key="4">
    <source>
        <dbReference type="Proteomes" id="UP001651158"/>
    </source>
</evidence>
<evidence type="ECO:0000256" key="2">
    <source>
        <dbReference type="SAM" id="Phobius"/>
    </source>
</evidence>
<feature type="compositionally biased region" description="Polar residues" evidence="1">
    <location>
        <begin position="87"/>
        <end position="96"/>
    </location>
</feature>
<reference evidence="3 4" key="1">
    <citation type="journal article" date="2022" name="Front. Cell. Infect. Microbiol.">
        <title>The Genomes of Two Strains of Taenia crassiceps the Animal Model for the Study of Human Cysticercosis.</title>
        <authorList>
            <person name="Bobes R.J."/>
            <person name="Estrada K."/>
            <person name="Rios-Valencia D.G."/>
            <person name="Calderon-Gallegos A."/>
            <person name="de la Torre P."/>
            <person name="Carrero J.C."/>
            <person name="Sanchez-Flores A."/>
            <person name="Laclette J.P."/>
        </authorList>
    </citation>
    <scope>NUCLEOTIDE SEQUENCE [LARGE SCALE GENOMIC DNA]</scope>
    <source>
        <strain evidence="3">WFUcys</strain>
    </source>
</reference>
<accession>A0ABR4QD11</accession>
<comment type="caution">
    <text evidence="3">The sequence shown here is derived from an EMBL/GenBank/DDBJ whole genome shotgun (WGS) entry which is preliminary data.</text>
</comment>
<feature type="region of interest" description="Disordered" evidence="1">
    <location>
        <begin position="51"/>
        <end position="117"/>
    </location>
</feature>
<dbReference type="EMBL" id="JAKROA010000004">
    <property type="protein sequence ID" value="KAL5107555.1"/>
    <property type="molecule type" value="Genomic_DNA"/>
</dbReference>